<dbReference type="Gene3D" id="1.10.560.10">
    <property type="entry name" value="GroEL-like equatorial domain"/>
    <property type="match status" value="1"/>
</dbReference>
<dbReference type="OrthoDB" id="1935563at2759"/>
<evidence type="ECO:0000313" key="3">
    <source>
        <dbReference type="EMBL" id="KAF9626585.1"/>
    </source>
</evidence>
<comment type="caution">
    <text evidence="3">The sequence shown here is derived from an EMBL/GenBank/DDBJ whole genome shotgun (WGS) entry which is preliminary data.</text>
</comment>
<dbReference type="SUPFAM" id="SSF48592">
    <property type="entry name" value="GroEL equatorial domain-like"/>
    <property type="match status" value="1"/>
</dbReference>
<name>A0A835IWR4_9MAGN</name>
<evidence type="ECO:0000256" key="1">
    <source>
        <dbReference type="ARBA" id="ARBA00006607"/>
    </source>
</evidence>
<dbReference type="InterPro" id="IPR001844">
    <property type="entry name" value="Cpn60/GroEL"/>
</dbReference>
<dbReference type="Proteomes" id="UP000631114">
    <property type="component" value="Unassembled WGS sequence"/>
</dbReference>
<protein>
    <submittedName>
        <fullName evidence="3">Uncharacterized protein</fullName>
    </submittedName>
</protein>
<dbReference type="AlphaFoldDB" id="A0A835IWR4"/>
<dbReference type="PANTHER" id="PTHR45633">
    <property type="entry name" value="60 KDA HEAT SHOCK PROTEIN, MITOCHONDRIAL"/>
    <property type="match status" value="1"/>
</dbReference>
<dbReference type="GO" id="GO:0042026">
    <property type="term" value="P:protein refolding"/>
    <property type="evidence" value="ECO:0007669"/>
    <property type="project" value="InterPro"/>
</dbReference>
<organism evidence="3 4">
    <name type="scientific">Coptis chinensis</name>
    <dbReference type="NCBI Taxonomy" id="261450"/>
    <lineage>
        <taxon>Eukaryota</taxon>
        <taxon>Viridiplantae</taxon>
        <taxon>Streptophyta</taxon>
        <taxon>Embryophyta</taxon>
        <taxon>Tracheophyta</taxon>
        <taxon>Spermatophyta</taxon>
        <taxon>Magnoliopsida</taxon>
        <taxon>Ranunculales</taxon>
        <taxon>Ranunculaceae</taxon>
        <taxon>Coptidoideae</taxon>
        <taxon>Coptis</taxon>
    </lineage>
</organism>
<evidence type="ECO:0000313" key="4">
    <source>
        <dbReference type="Proteomes" id="UP000631114"/>
    </source>
</evidence>
<dbReference type="InterPro" id="IPR027413">
    <property type="entry name" value="GROEL-like_equatorial_sf"/>
</dbReference>
<evidence type="ECO:0000256" key="2">
    <source>
        <dbReference type="ARBA" id="ARBA00023186"/>
    </source>
</evidence>
<keyword evidence="2" id="KW-0143">Chaperone</keyword>
<comment type="similarity">
    <text evidence="1">Belongs to the chaperonin (HSP60) family.</text>
</comment>
<keyword evidence="4" id="KW-1185">Reference proteome</keyword>
<dbReference type="EMBL" id="JADFTS010000001">
    <property type="protein sequence ID" value="KAF9626585.1"/>
    <property type="molecule type" value="Genomic_DNA"/>
</dbReference>
<proteinExistence type="inferred from homology"/>
<sequence>MHCFVARCSLSWADGRLGQVLCSDNPKYGYNVATEKYEDLMTVGIIDPTKRLLLLIIWCCLDHAASVARTFLTSDVIVVGIKEPVPAAVRNHMDNSGYGCQQGHGDEGCQ</sequence>
<dbReference type="GO" id="GO:0140662">
    <property type="term" value="F:ATP-dependent protein folding chaperone"/>
    <property type="evidence" value="ECO:0007669"/>
    <property type="project" value="InterPro"/>
</dbReference>
<reference evidence="3 4" key="1">
    <citation type="submission" date="2020-10" db="EMBL/GenBank/DDBJ databases">
        <title>The Coptis chinensis genome and diversification of protoberbering-type alkaloids.</title>
        <authorList>
            <person name="Wang B."/>
            <person name="Shu S."/>
            <person name="Song C."/>
            <person name="Liu Y."/>
        </authorList>
    </citation>
    <scope>NUCLEOTIDE SEQUENCE [LARGE SCALE GENOMIC DNA]</scope>
    <source>
        <strain evidence="3">HL-2020</strain>
        <tissue evidence="3">Leaf</tissue>
    </source>
</reference>
<gene>
    <name evidence="3" type="ORF">IFM89_036100</name>
</gene>
<accession>A0A835IWR4</accession>